<evidence type="ECO:0000313" key="2">
    <source>
        <dbReference type="EMBL" id="GGO01840.1"/>
    </source>
</evidence>
<dbReference type="RefSeq" id="WP_018976267.1">
    <property type="nucleotide sequence ID" value="NZ_BMLN01000006.1"/>
</dbReference>
<name>A0ABQ2L404_9BACL</name>
<reference evidence="3" key="1">
    <citation type="journal article" date="2019" name="Int. J. Syst. Evol. Microbiol.">
        <title>The Global Catalogue of Microorganisms (GCM) 10K type strain sequencing project: providing services to taxonomists for standard genome sequencing and annotation.</title>
        <authorList>
            <consortium name="The Broad Institute Genomics Platform"/>
            <consortium name="The Broad Institute Genome Sequencing Center for Infectious Disease"/>
            <person name="Wu L."/>
            <person name="Ma J."/>
        </authorList>
    </citation>
    <scope>NUCLEOTIDE SEQUENCE [LARGE SCALE GENOMIC DNA]</scope>
    <source>
        <strain evidence="3">CGMCC 1.6964</strain>
    </source>
</reference>
<proteinExistence type="predicted"/>
<gene>
    <name evidence="2" type="ORF">GCM10010969_24530</name>
</gene>
<keyword evidence="3" id="KW-1185">Reference proteome</keyword>
<accession>A0ABQ2L404</accession>
<comment type="caution">
    <text evidence="2">The sequence shown here is derived from an EMBL/GenBank/DDBJ whole genome shotgun (WGS) entry which is preliminary data.</text>
</comment>
<evidence type="ECO:0000313" key="3">
    <source>
        <dbReference type="Proteomes" id="UP000606653"/>
    </source>
</evidence>
<dbReference type="Proteomes" id="UP000606653">
    <property type="component" value="Unassembled WGS sequence"/>
</dbReference>
<keyword evidence="1" id="KW-1133">Transmembrane helix</keyword>
<feature type="transmembrane region" description="Helical" evidence="1">
    <location>
        <begin position="12"/>
        <end position="29"/>
    </location>
</feature>
<organism evidence="2 3">
    <name type="scientific">Saccharibacillus kuerlensis</name>
    <dbReference type="NCBI Taxonomy" id="459527"/>
    <lineage>
        <taxon>Bacteria</taxon>
        <taxon>Bacillati</taxon>
        <taxon>Bacillota</taxon>
        <taxon>Bacilli</taxon>
        <taxon>Bacillales</taxon>
        <taxon>Paenibacillaceae</taxon>
        <taxon>Saccharibacillus</taxon>
    </lineage>
</organism>
<keyword evidence="1" id="KW-0472">Membrane</keyword>
<keyword evidence="1" id="KW-0812">Transmembrane</keyword>
<sequence length="73" mass="8514">MPKKEKRKRNITGIVVASLYCIAFYAIIIESAAPNPPNNPFWVYALIPIGAIIITFLFDYVIKYDFFDEEKRR</sequence>
<protein>
    <submittedName>
        <fullName evidence="2">Uncharacterized protein</fullName>
    </submittedName>
</protein>
<evidence type="ECO:0000256" key="1">
    <source>
        <dbReference type="SAM" id="Phobius"/>
    </source>
</evidence>
<feature type="transmembrane region" description="Helical" evidence="1">
    <location>
        <begin position="41"/>
        <end position="62"/>
    </location>
</feature>
<dbReference type="EMBL" id="BMLN01000006">
    <property type="protein sequence ID" value="GGO01840.1"/>
    <property type="molecule type" value="Genomic_DNA"/>
</dbReference>